<dbReference type="GeneID" id="100571516"/>
<evidence type="ECO:0000256" key="2">
    <source>
        <dbReference type="SAM" id="Phobius"/>
    </source>
</evidence>
<proteinExistence type="predicted"/>
<dbReference type="EnsemblMetazoa" id="XM_029492052.1">
    <property type="protein sequence ID" value="XP_029347912.1"/>
    <property type="gene ID" value="LOC100571516"/>
</dbReference>
<evidence type="ECO:0000313" key="4">
    <source>
        <dbReference type="Proteomes" id="UP000007819"/>
    </source>
</evidence>
<organism evidence="3 4">
    <name type="scientific">Acyrthosiphon pisum</name>
    <name type="common">Pea aphid</name>
    <dbReference type="NCBI Taxonomy" id="7029"/>
    <lineage>
        <taxon>Eukaryota</taxon>
        <taxon>Metazoa</taxon>
        <taxon>Ecdysozoa</taxon>
        <taxon>Arthropoda</taxon>
        <taxon>Hexapoda</taxon>
        <taxon>Insecta</taxon>
        <taxon>Pterygota</taxon>
        <taxon>Neoptera</taxon>
        <taxon>Paraneoptera</taxon>
        <taxon>Hemiptera</taxon>
        <taxon>Sternorrhyncha</taxon>
        <taxon>Aphidomorpha</taxon>
        <taxon>Aphidoidea</taxon>
        <taxon>Aphididae</taxon>
        <taxon>Macrosiphini</taxon>
        <taxon>Acyrthosiphon</taxon>
    </lineage>
</organism>
<sequence length="141" mass="15873">MVEQINMFTIFVMLNVIGSIILYVSVPASSNPLKGCLGCLNPKVKEDPEVNIEPKGNHDPQINLDPKVNQDPKVDIDPKGKEVPEVNIGEFYYIVSLLSEILGFLLRPNNQPRPTSPWKHSGLVTYKPNRVLALRSIRWNL</sequence>
<dbReference type="Proteomes" id="UP000007819">
    <property type="component" value="Unassembled WGS sequence"/>
</dbReference>
<dbReference type="KEGG" id="api:100571516"/>
<evidence type="ECO:0000313" key="3">
    <source>
        <dbReference type="EnsemblMetazoa" id="XP_029347912.1"/>
    </source>
</evidence>
<reference evidence="4" key="1">
    <citation type="submission" date="2010-06" db="EMBL/GenBank/DDBJ databases">
        <authorList>
            <person name="Jiang H."/>
            <person name="Abraham K."/>
            <person name="Ali S."/>
            <person name="Alsbrooks S.L."/>
            <person name="Anim B.N."/>
            <person name="Anosike U.S."/>
            <person name="Attaway T."/>
            <person name="Bandaranaike D.P."/>
            <person name="Battles P.K."/>
            <person name="Bell S.N."/>
            <person name="Bell A.V."/>
            <person name="Beltran B."/>
            <person name="Bickham C."/>
            <person name="Bustamante Y."/>
            <person name="Caleb T."/>
            <person name="Canada A."/>
            <person name="Cardenas V."/>
            <person name="Carter K."/>
            <person name="Chacko J."/>
            <person name="Chandrabose M.N."/>
            <person name="Chavez D."/>
            <person name="Chavez A."/>
            <person name="Chen L."/>
            <person name="Chu H.-S."/>
            <person name="Claassen K.J."/>
            <person name="Cockrell R."/>
            <person name="Collins M."/>
            <person name="Cooper J.A."/>
            <person name="Cree A."/>
            <person name="Curry S.M."/>
            <person name="Da Y."/>
            <person name="Dao M.D."/>
            <person name="Das B."/>
            <person name="Davila M.-L."/>
            <person name="Davy-Carroll L."/>
            <person name="Denson S."/>
            <person name="Dinh H."/>
            <person name="Ebong V.E."/>
            <person name="Edwards J.R."/>
            <person name="Egan A."/>
            <person name="El-Daye J."/>
            <person name="Escobedo L."/>
            <person name="Fernandez S."/>
            <person name="Fernando P.R."/>
            <person name="Flagg N."/>
            <person name="Forbes L.D."/>
            <person name="Fowler R.G."/>
            <person name="Fu Q."/>
            <person name="Gabisi R.A."/>
            <person name="Ganer J."/>
            <person name="Garbino Pronczuk A."/>
            <person name="Garcia R.M."/>
            <person name="Garner T."/>
            <person name="Garrett T.E."/>
            <person name="Gonzalez D.A."/>
            <person name="Hamid H."/>
            <person name="Hawkins E.S."/>
            <person name="Hirani K."/>
            <person name="Hogues M.E."/>
            <person name="Hollins B."/>
            <person name="Hsiao C.-H."/>
            <person name="Jabil R."/>
            <person name="James M.L."/>
            <person name="Jhangiani S.N."/>
            <person name="Johnson B."/>
            <person name="Johnson Q."/>
            <person name="Joshi V."/>
            <person name="Kalu J.B."/>
            <person name="Kam C."/>
            <person name="Kashfia A."/>
            <person name="Keebler J."/>
            <person name="Kisamo H."/>
            <person name="Kovar C.L."/>
            <person name="Lago L.A."/>
            <person name="Lai C.-Y."/>
            <person name="Laidlaw J."/>
            <person name="Lara F."/>
            <person name="Le T.-K."/>
            <person name="Lee S.L."/>
            <person name="Legall F.H."/>
            <person name="Lemon S.J."/>
            <person name="Lewis L.R."/>
            <person name="Li B."/>
            <person name="Liu Y."/>
            <person name="Liu Y.-S."/>
            <person name="Lopez J."/>
            <person name="Lozado R.J."/>
            <person name="Lu J."/>
            <person name="Madu R.C."/>
            <person name="Maheshwari M."/>
            <person name="Maheshwari R."/>
            <person name="Malloy K."/>
            <person name="Martinez E."/>
            <person name="Mathew T."/>
            <person name="Mercado I.C."/>
            <person name="Mercado C."/>
            <person name="Meyer B."/>
            <person name="Montgomery K."/>
            <person name="Morgan M.B."/>
            <person name="Munidasa M."/>
            <person name="Nazareth L.V."/>
            <person name="Nelson J."/>
            <person name="Ng B.M."/>
            <person name="Nguyen N.B."/>
            <person name="Nguyen P.Q."/>
            <person name="Nguyen T."/>
            <person name="Obregon M."/>
            <person name="Okwuonu G.O."/>
            <person name="Onwere C.G."/>
            <person name="Orozco G."/>
            <person name="Parra A."/>
            <person name="Patel S."/>
            <person name="Patil S."/>
            <person name="Perez A."/>
            <person name="Perez Y."/>
            <person name="Pham C."/>
            <person name="Primus E.L."/>
            <person name="Pu L.-L."/>
            <person name="Puazo M."/>
            <person name="Qin X."/>
            <person name="Quiroz J.B."/>
            <person name="Reese J."/>
            <person name="Richards S."/>
            <person name="Rives C.M."/>
            <person name="Robberts R."/>
            <person name="Ruiz S.J."/>
            <person name="Ruiz M.J."/>
            <person name="Santibanez J."/>
            <person name="Schneider B.W."/>
            <person name="Sisson I."/>
            <person name="Smith M."/>
            <person name="Sodergren E."/>
            <person name="Song X.-Z."/>
            <person name="Song B.B."/>
            <person name="Summersgill H."/>
            <person name="Thelus R."/>
            <person name="Thornton R.D."/>
            <person name="Trejos Z.Y."/>
            <person name="Usmani K."/>
            <person name="Vattathil S."/>
            <person name="Villasana D."/>
            <person name="Walker D.L."/>
            <person name="Wang S."/>
            <person name="Wang K."/>
            <person name="White C.S."/>
            <person name="Williams A.C."/>
            <person name="Williamson J."/>
            <person name="Wilson K."/>
            <person name="Woghiren I.O."/>
            <person name="Woodworth J.R."/>
            <person name="Worley K.C."/>
            <person name="Wright R.A."/>
            <person name="Wu W."/>
            <person name="Young L."/>
            <person name="Zhang L."/>
            <person name="Zhang J."/>
            <person name="Zhu Y."/>
            <person name="Muzny D.M."/>
            <person name="Weinstock G."/>
            <person name="Gibbs R.A."/>
        </authorList>
    </citation>
    <scope>NUCLEOTIDE SEQUENCE [LARGE SCALE GENOMIC DNA]</scope>
    <source>
        <strain evidence="4">LSR1</strain>
    </source>
</reference>
<reference evidence="3" key="2">
    <citation type="submission" date="2022-06" db="UniProtKB">
        <authorList>
            <consortium name="EnsemblMetazoa"/>
        </authorList>
    </citation>
    <scope>IDENTIFICATION</scope>
</reference>
<feature type="region of interest" description="Disordered" evidence="1">
    <location>
        <begin position="50"/>
        <end position="71"/>
    </location>
</feature>
<dbReference type="AlphaFoldDB" id="A0A8R2JUR9"/>
<keyword evidence="4" id="KW-1185">Reference proteome</keyword>
<keyword evidence="2" id="KW-0812">Transmembrane</keyword>
<dbReference type="RefSeq" id="XP_029347912.1">
    <property type="nucleotide sequence ID" value="XM_029492052.1"/>
</dbReference>
<keyword evidence="2" id="KW-0472">Membrane</keyword>
<feature type="transmembrane region" description="Helical" evidence="2">
    <location>
        <begin position="7"/>
        <end position="26"/>
    </location>
</feature>
<evidence type="ECO:0000256" key="1">
    <source>
        <dbReference type="SAM" id="MobiDB-lite"/>
    </source>
</evidence>
<name>A0A8R2JUR9_ACYPI</name>
<keyword evidence="2" id="KW-1133">Transmembrane helix</keyword>
<protein>
    <submittedName>
        <fullName evidence="3">Uncharacterized protein</fullName>
    </submittedName>
</protein>
<accession>A0A8R2JUR9</accession>